<dbReference type="Pfam" id="PF08751">
    <property type="entry name" value="TrwC"/>
    <property type="match status" value="1"/>
</dbReference>
<dbReference type="Proteomes" id="UP000000771">
    <property type="component" value="Chromosome"/>
</dbReference>
<dbReference type="EMBL" id="CP001631">
    <property type="protein sequence ID" value="ACU53530.1"/>
    <property type="molecule type" value="Genomic_DNA"/>
</dbReference>
<evidence type="ECO:0000313" key="3">
    <source>
        <dbReference type="Proteomes" id="UP000000771"/>
    </source>
</evidence>
<keyword evidence="3" id="KW-1185">Reference proteome</keyword>
<evidence type="ECO:0000313" key="2">
    <source>
        <dbReference type="EMBL" id="ACU53530.1"/>
    </source>
</evidence>
<dbReference type="AlphaFoldDB" id="C7M3D6"/>
<evidence type="ECO:0000259" key="1">
    <source>
        <dbReference type="Pfam" id="PF08751"/>
    </source>
</evidence>
<dbReference type="InterPro" id="IPR014862">
    <property type="entry name" value="TrwC"/>
</dbReference>
<dbReference type="RefSeq" id="WP_015798025.1">
    <property type="nucleotide sequence ID" value="NC_013124.1"/>
</dbReference>
<proteinExistence type="predicted"/>
<dbReference type="KEGG" id="afo:Afer_0576"/>
<dbReference type="HOGENOM" id="CLU_410307_0_0_11"/>
<name>C7M3D6_ACIFD</name>
<protein>
    <submittedName>
        <fullName evidence="2">TrwC relaxase</fullName>
    </submittedName>
</protein>
<organism evidence="2 3">
    <name type="scientific">Acidimicrobium ferrooxidans (strain DSM 10331 / JCM 15462 / NBRC 103882 / ICP)</name>
    <dbReference type="NCBI Taxonomy" id="525909"/>
    <lineage>
        <taxon>Bacteria</taxon>
        <taxon>Bacillati</taxon>
        <taxon>Actinomycetota</taxon>
        <taxon>Acidimicrobiia</taxon>
        <taxon>Acidimicrobiales</taxon>
        <taxon>Acidimicrobiaceae</taxon>
        <taxon>Acidimicrobium</taxon>
    </lineage>
</organism>
<gene>
    <name evidence="2" type="ordered locus">Afer_0576</name>
</gene>
<dbReference type="SUPFAM" id="SSF55464">
    <property type="entry name" value="Origin of replication-binding domain, RBD-like"/>
    <property type="match status" value="1"/>
</dbReference>
<feature type="domain" description="TrwC relaxase" evidence="1">
    <location>
        <begin position="57"/>
        <end position="257"/>
    </location>
</feature>
<dbReference type="NCBIfam" id="NF041492">
    <property type="entry name" value="MobF"/>
    <property type="match status" value="1"/>
</dbReference>
<dbReference type="STRING" id="525909.Afer_0576"/>
<reference evidence="2 3" key="1">
    <citation type="journal article" date="2009" name="Stand. Genomic Sci.">
        <title>Complete genome sequence of Acidimicrobium ferrooxidans type strain (ICP).</title>
        <authorList>
            <person name="Clum A."/>
            <person name="Nolan M."/>
            <person name="Lang E."/>
            <person name="Glavina Del Rio T."/>
            <person name="Tice H."/>
            <person name="Copeland A."/>
            <person name="Cheng J.F."/>
            <person name="Lucas S."/>
            <person name="Chen F."/>
            <person name="Bruce D."/>
            <person name="Goodwin L."/>
            <person name="Pitluck S."/>
            <person name="Ivanova N."/>
            <person name="Mavrommatis K."/>
            <person name="Mikhailova N."/>
            <person name="Pati A."/>
            <person name="Chen A."/>
            <person name="Palaniappan K."/>
            <person name="Goker M."/>
            <person name="Spring S."/>
            <person name="Land M."/>
            <person name="Hauser L."/>
            <person name="Chang Y.J."/>
            <person name="Jeffries C.C."/>
            <person name="Chain P."/>
            <person name="Bristow J."/>
            <person name="Eisen J.A."/>
            <person name="Markowitz V."/>
            <person name="Hugenholtz P."/>
            <person name="Kyrpides N.C."/>
            <person name="Klenk H.P."/>
            <person name="Lapidus A."/>
        </authorList>
    </citation>
    <scope>NUCLEOTIDE SEQUENCE [LARGE SCALE GENOMIC DNA]</scope>
    <source>
        <strain evidence="3">DSM 10331 / JCM 15462 / NBRC 103882 / ICP</strain>
    </source>
</reference>
<dbReference type="eggNOG" id="COG0507">
    <property type="taxonomic scope" value="Bacteria"/>
</dbReference>
<sequence length="669" mass="72342">MRLTGIRRGLAYYARAELADEPYAPRALLGSGWREYPHAAALALDELVLEPAPRTLIHAVDLTIAAPKDVSVVWGLAAEPFAEAVAEAHRGAVADVVTWLERLDLARVVDGEAVPASGVRGVGAHHRLSRAGEPHLHTHVVLANAIEVGGQVAPLDHGRLRRVLPALELGYRVELAARLRRLGLVVDGDGLGRWAVRGLDRRVADAFSTRRSEVLAQAGSTASARARQVAALASRRGWAEGPVDLVNRRERWREAARRERRDGPGERGAVAATAQANRHGEPIRIADPFFAEFSWQARAVLDAGQGLGDLVAASLRAAVGPARARGLLIGARIRAAGSELALDGSLVRRYGALPLADRLALAGIDLTRPIVEVSSRDAVRMADELRRATGREHVRVVARSDAEAALLQRLGAFRDGRHPARVVVDAVHRAPSDLRALVTSPERNLLVEVRRRPVVPSRSSLSLQRDGRRIELCADLETALERCGASVAEVLGRGEDVWPVAVVPDTAYARQLRRVVARAFGVDPRSPVPGEPVLVPRTGRGRVVDVSRDRVTVETGGARIDVAASEVVPLAIATEGRAPIALGPDLQRGVEVSVVVAPELERFVATCRALGMDPRRIEAAPPRELLTDPTARALWRQARGLHRSLLGRLELGERTREVDLPGLDRGRWR</sequence>
<accession>C7M3D6</accession>